<keyword evidence="3" id="KW-0812">Transmembrane</keyword>
<dbReference type="Proteomes" id="UP000308652">
    <property type="component" value="Unassembled WGS sequence"/>
</dbReference>
<gene>
    <name evidence="4" type="ORF">BDQ12DRAFT_683240</name>
</gene>
<dbReference type="STRING" id="68775.A0A5C3M0L4"/>
<evidence type="ECO:0000256" key="2">
    <source>
        <dbReference type="SAM" id="MobiDB-lite"/>
    </source>
</evidence>
<accession>A0A5C3M0L4</accession>
<dbReference type="EMBL" id="ML213602">
    <property type="protein sequence ID" value="TFK38730.1"/>
    <property type="molecule type" value="Genomic_DNA"/>
</dbReference>
<keyword evidence="5" id="KW-1185">Reference proteome</keyword>
<dbReference type="InterPro" id="IPR007736">
    <property type="entry name" value="Caleosin-related"/>
</dbReference>
<evidence type="ECO:0000256" key="1">
    <source>
        <dbReference type="ARBA" id="ARBA00006765"/>
    </source>
</evidence>
<evidence type="ECO:0000256" key="3">
    <source>
        <dbReference type="SAM" id="Phobius"/>
    </source>
</evidence>
<feature type="transmembrane region" description="Helical" evidence="3">
    <location>
        <begin position="147"/>
        <end position="165"/>
    </location>
</feature>
<dbReference type="AlphaFoldDB" id="A0A5C3M0L4"/>
<evidence type="ECO:0000313" key="4">
    <source>
        <dbReference type="EMBL" id="TFK38730.1"/>
    </source>
</evidence>
<feature type="transmembrane region" description="Helical" evidence="3">
    <location>
        <begin position="54"/>
        <end position="75"/>
    </location>
</feature>
<feature type="region of interest" description="Disordered" evidence="2">
    <location>
        <begin position="1"/>
        <end position="20"/>
    </location>
</feature>
<reference evidence="4 5" key="1">
    <citation type="journal article" date="2019" name="Nat. Ecol. Evol.">
        <title>Megaphylogeny resolves global patterns of mushroom evolution.</title>
        <authorList>
            <person name="Varga T."/>
            <person name="Krizsan K."/>
            <person name="Foldi C."/>
            <person name="Dima B."/>
            <person name="Sanchez-Garcia M."/>
            <person name="Sanchez-Ramirez S."/>
            <person name="Szollosi G.J."/>
            <person name="Szarkandi J.G."/>
            <person name="Papp V."/>
            <person name="Albert L."/>
            <person name="Andreopoulos W."/>
            <person name="Angelini C."/>
            <person name="Antonin V."/>
            <person name="Barry K.W."/>
            <person name="Bougher N.L."/>
            <person name="Buchanan P."/>
            <person name="Buyck B."/>
            <person name="Bense V."/>
            <person name="Catcheside P."/>
            <person name="Chovatia M."/>
            <person name="Cooper J."/>
            <person name="Damon W."/>
            <person name="Desjardin D."/>
            <person name="Finy P."/>
            <person name="Geml J."/>
            <person name="Haridas S."/>
            <person name="Hughes K."/>
            <person name="Justo A."/>
            <person name="Karasinski D."/>
            <person name="Kautmanova I."/>
            <person name="Kiss B."/>
            <person name="Kocsube S."/>
            <person name="Kotiranta H."/>
            <person name="LaButti K.M."/>
            <person name="Lechner B.E."/>
            <person name="Liimatainen K."/>
            <person name="Lipzen A."/>
            <person name="Lukacs Z."/>
            <person name="Mihaltcheva S."/>
            <person name="Morgado L.N."/>
            <person name="Niskanen T."/>
            <person name="Noordeloos M.E."/>
            <person name="Ohm R.A."/>
            <person name="Ortiz-Santana B."/>
            <person name="Ovrebo C."/>
            <person name="Racz N."/>
            <person name="Riley R."/>
            <person name="Savchenko A."/>
            <person name="Shiryaev A."/>
            <person name="Soop K."/>
            <person name="Spirin V."/>
            <person name="Szebenyi C."/>
            <person name="Tomsovsky M."/>
            <person name="Tulloss R.E."/>
            <person name="Uehling J."/>
            <person name="Grigoriev I.V."/>
            <person name="Vagvolgyi C."/>
            <person name="Papp T."/>
            <person name="Martin F.M."/>
            <person name="Miettinen O."/>
            <person name="Hibbett D.S."/>
            <person name="Nagy L.G."/>
        </authorList>
    </citation>
    <scope>NUCLEOTIDE SEQUENCE [LARGE SCALE GENOMIC DNA]</scope>
    <source>
        <strain evidence="4 5">CBS 166.37</strain>
    </source>
</reference>
<evidence type="ECO:0000313" key="5">
    <source>
        <dbReference type="Proteomes" id="UP000308652"/>
    </source>
</evidence>
<dbReference type="PANTHER" id="PTHR31495">
    <property type="entry name" value="PEROXYGENASE 3-RELATED"/>
    <property type="match status" value="1"/>
</dbReference>
<dbReference type="GO" id="GO:0004497">
    <property type="term" value="F:monooxygenase activity"/>
    <property type="evidence" value="ECO:0007669"/>
    <property type="project" value="TreeGrafter"/>
</dbReference>
<sequence length="195" mass="22240">MVAPIDATLPAPGTGFDPGKNNTALQAHVEFFDSDNDGIIWPSDTYRGCREIKFGIFLALFSTIVIHAGFSYLTWGSIVPDPFFRLKIRYMHKAKHGSDTESYTKIGEFDESRFNYTFDMYSEPPHTHLSFGEGLRMLRGNRNPWDPFGWFAAAFEALAAYLMLWPEDGRMRREDVKAIYDGSIFYAISGRKPKN</sequence>
<dbReference type="PANTHER" id="PTHR31495:SF0">
    <property type="entry name" value="BINDING PROTEIN CALEOSIN, PUTATIVE (AFU_ORTHOLOGUE AFUA_5G13750)-RELATED"/>
    <property type="match status" value="1"/>
</dbReference>
<organism evidence="4 5">
    <name type="scientific">Crucibulum laeve</name>
    <dbReference type="NCBI Taxonomy" id="68775"/>
    <lineage>
        <taxon>Eukaryota</taxon>
        <taxon>Fungi</taxon>
        <taxon>Dikarya</taxon>
        <taxon>Basidiomycota</taxon>
        <taxon>Agaricomycotina</taxon>
        <taxon>Agaricomycetes</taxon>
        <taxon>Agaricomycetidae</taxon>
        <taxon>Agaricales</taxon>
        <taxon>Agaricineae</taxon>
        <taxon>Nidulariaceae</taxon>
        <taxon>Crucibulum</taxon>
    </lineage>
</organism>
<dbReference type="GO" id="GO:0005509">
    <property type="term" value="F:calcium ion binding"/>
    <property type="evidence" value="ECO:0007669"/>
    <property type="project" value="TreeGrafter"/>
</dbReference>
<keyword evidence="3" id="KW-1133">Transmembrane helix</keyword>
<proteinExistence type="inferred from homology"/>
<comment type="similarity">
    <text evidence="1">Belongs to the caleosin family.</text>
</comment>
<dbReference type="OrthoDB" id="640742at2759"/>
<protein>
    <submittedName>
        <fullName evidence="4">Caleosin</fullName>
    </submittedName>
</protein>
<keyword evidence="3" id="KW-0472">Membrane</keyword>
<dbReference type="Pfam" id="PF05042">
    <property type="entry name" value="Caleosin"/>
    <property type="match status" value="1"/>
</dbReference>
<name>A0A5C3M0L4_9AGAR</name>